<name>A0A4Q7US67_PSEST</name>
<keyword evidence="2" id="KW-0812">Transmembrane</keyword>
<evidence type="ECO:0000313" key="3">
    <source>
        <dbReference type="EMBL" id="RZT84602.1"/>
    </source>
</evidence>
<keyword evidence="2" id="KW-0472">Membrane</keyword>
<evidence type="ECO:0000256" key="2">
    <source>
        <dbReference type="SAM" id="Phobius"/>
    </source>
</evidence>
<evidence type="ECO:0000256" key="1">
    <source>
        <dbReference type="SAM" id="Coils"/>
    </source>
</evidence>
<feature type="transmembrane region" description="Helical" evidence="2">
    <location>
        <begin position="105"/>
        <end position="130"/>
    </location>
</feature>
<gene>
    <name evidence="3" type="ORF">EV383_1449</name>
</gene>
<reference evidence="3 4" key="1">
    <citation type="submission" date="2019-02" db="EMBL/GenBank/DDBJ databases">
        <title>Sequencing the genomes of 1000 actinobacteria strains.</title>
        <authorList>
            <person name="Klenk H.-P."/>
        </authorList>
    </citation>
    <scope>NUCLEOTIDE SEQUENCE [LARGE SCALE GENOMIC DNA]</scope>
    <source>
        <strain evidence="3 4">DSM 45779</strain>
    </source>
</reference>
<dbReference type="AlphaFoldDB" id="A0A4Q7US67"/>
<keyword evidence="1" id="KW-0175">Coiled coil</keyword>
<dbReference type="RefSeq" id="WP_130289183.1">
    <property type="nucleotide sequence ID" value="NZ_SHKL01000001.1"/>
</dbReference>
<feature type="transmembrane region" description="Helical" evidence="2">
    <location>
        <begin position="72"/>
        <end position="99"/>
    </location>
</feature>
<comment type="caution">
    <text evidence="3">The sequence shown here is derived from an EMBL/GenBank/DDBJ whole genome shotgun (WGS) entry which is preliminary data.</text>
</comment>
<dbReference type="EMBL" id="SHKL01000001">
    <property type="protein sequence ID" value="RZT84602.1"/>
    <property type="molecule type" value="Genomic_DNA"/>
</dbReference>
<accession>A0A4Q7US67</accession>
<organism evidence="3 4">
    <name type="scientific">Pseudonocardia sediminis</name>
    <dbReference type="NCBI Taxonomy" id="1397368"/>
    <lineage>
        <taxon>Bacteria</taxon>
        <taxon>Bacillati</taxon>
        <taxon>Actinomycetota</taxon>
        <taxon>Actinomycetes</taxon>
        <taxon>Pseudonocardiales</taxon>
        <taxon>Pseudonocardiaceae</taxon>
        <taxon>Pseudonocardia</taxon>
    </lineage>
</organism>
<keyword evidence="2" id="KW-1133">Transmembrane helix</keyword>
<proteinExistence type="predicted"/>
<sequence>MTQGPPSTDGVEDNANLTPAARELLEEYVTQYRSNLILQAVRDGRGRESEIRLGDVKRAAASGRNSPLWRRYWAGLVVIVSVLAGALVSVSAEFLFGAIGGRTVSIAAILVGVASSLIVSVGVLTANLTVARAYDDFRGRTEEFLREVAELELLARSAAELVAGRRDESIVTVLEELERSRVFNELDSLNFSRIMKLRNSLVHERVRRLESTEQREANRRIQRLRDKLQIAAARPKSLARRSTLARVADEYEANVRAALKRVLPNAQVASLQEDQGIDFLIDLPEGSVGVVVKYTSRPMSRARLLDLGRRAAKSRSLRILLVSNSAPSLHLQDALRDSSDSDIVPVSWADESDDDALASAVQKLLADHLAR</sequence>
<feature type="coiled-coil region" evidence="1">
    <location>
        <begin position="207"/>
        <end position="234"/>
    </location>
</feature>
<evidence type="ECO:0008006" key="5">
    <source>
        <dbReference type="Google" id="ProtNLM"/>
    </source>
</evidence>
<dbReference type="Proteomes" id="UP000291591">
    <property type="component" value="Unassembled WGS sequence"/>
</dbReference>
<evidence type="ECO:0000313" key="4">
    <source>
        <dbReference type="Proteomes" id="UP000291591"/>
    </source>
</evidence>
<keyword evidence="4" id="KW-1185">Reference proteome</keyword>
<protein>
    <recommendedName>
        <fullName evidence="5">Restriction endonuclease</fullName>
    </recommendedName>
</protein>